<keyword evidence="4" id="KW-1185">Reference proteome</keyword>
<sequence>MSRFYRYVAIGGLCLTAILLVRLVWIAAHSNTSGELLSRQWRHATLGWFSPTPAPLSIQRPHNLGQFWTAEVERVLGDSPQDAQLAMGAALTLDNPPAESLDSDRLWLLDLPGLQVARDPEDTNWLDSRISFEQQCARPRGRLADAAIRLAPENVAWRRNRAMLLLYSDVVFSWDDRREENWKQVLEECADGDPDNALYDYVAAHFYWRASSFLHKSSLNAPTNTLDLSIHNEELFAEGIAYFERAQQKPFCAVDEVDFAAVEAFLDQTSLSRADQMAILSSRDNRDREIRLLWKLISIQQARAEQIAQAGDFATAAAEMHKCDRIVDQWRSVDAPTHMHSLSDAKYDNALRLLVIAASTSDPLAKMQLEEIKQATIDAYIDELLLDRAISNLTPATAPRGSWKSFSEELNSGAAILSGWLALAIVPLLLCALVSYMGARRFPRRELASIGPPVRFLPLLFLTCLTIIVFGIAPAQLISETVQTWVLLTAFVLLVLAFTAPGVWGFAFGRDSLLSRRGLTMIAAMILALVAVRGLAAYSPDSLRVWPPRLWIPSAVFSDLNRSVYQELEADDRYWQIVLIEWSFYRGPYLTLGIWLLLIGILAFLASKRVPANETTPATPAERAGATLRTLAHSTAGLALALGIAYLLMAPIAIQTSDQAYKRQRSLIAAGDPLVAQLPAEIAAITAAETPLAEKIIRDRLSLMIQETPQSIGDESMSDLEPSLDEMDE</sequence>
<evidence type="ECO:0000256" key="1">
    <source>
        <dbReference type="SAM" id="MobiDB-lite"/>
    </source>
</evidence>
<comment type="caution">
    <text evidence="3">The sequence shown here is derived from an EMBL/GenBank/DDBJ whole genome shotgun (WGS) entry which is preliminary data.</text>
</comment>
<dbReference type="Proteomes" id="UP000318878">
    <property type="component" value="Unassembled WGS sequence"/>
</dbReference>
<feature type="transmembrane region" description="Helical" evidence="2">
    <location>
        <begin position="519"/>
        <end position="538"/>
    </location>
</feature>
<feature type="transmembrane region" description="Helical" evidence="2">
    <location>
        <begin position="589"/>
        <end position="607"/>
    </location>
</feature>
<proteinExistence type="predicted"/>
<feature type="region of interest" description="Disordered" evidence="1">
    <location>
        <begin position="708"/>
        <end position="729"/>
    </location>
</feature>
<feature type="transmembrane region" description="Helical" evidence="2">
    <location>
        <begin position="484"/>
        <end position="507"/>
    </location>
</feature>
<organism evidence="3 4">
    <name type="scientific">Blastopirellula retiformator</name>
    <dbReference type="NCBI Taxonomy" id="2527970"/>
    <lineage>
        <taxon>Bacteria</taxon>
        <taxon>Pseudomonadati</taxon>
        <taxon>Planctomycetota</taxon>
        <taxon>Planctomycetia</taxon>
        <taxon>Pirellulales</taxon>
        <taxon>Pirellulaceae</taxon>
        <taxon>Blastopirellula</taxon>
    </lineage>
</organism>
<reference evidence="3 4" key="1">
    <citation type="submission" date="2019-02" db="EMBL/GenBank/DDBJ databases">
        <title>Deep-cultivation of Planctomycetes and their phenomic and genomic characterization uncovers novel biology.</title>
        <authorList>
            <person name="Wiegand S."/>
            <person name="Jogler M."/>
            <person name="Boedeker C."/>
            <person name="Pinto D."/>
            <person name="Vollmers J."/>
            <person name="Rivas-Marin E."/>
            <person name="Kohn T."/>
            <person name="Peeters S.H."/>
            <person name="Heuer A."/>
            <person name="Rast P."/>
            <person name="Oberbeckmann S."/>
            <person name="Bunk B."/>
            <person name="Jeske O."/>
            <person name="Meyerdierks A."/>
            <person name="Storesund J.E."/>
            <person name="Kallscheuer N."/>
            <person name="Luecker S."/>
            <person name="Lage O.M."/>
            <person name="Pohl T."/>
            <person name="Merkel B.J."/>
            <person name="Hornburger P."/>
            <person name="Mueller R.-W."/>
            <person name="Bruemmer F."/>
            <person name="Labrenz M."/>
            <person name="Spormann A.M."/>
            <person name="Op Den Camp H."/>
            <person name="Overmann J."/>
            <person name="Amann R."/>
            <person name="Jetten M.S.M."/>
            <person name="Mascher T."/>
            <person name="Medema M.H."/>
            <person name="Devos D.P."/>
            <person name="Kaster A.-K."/>
            <person name="Ovreas L."/>
            <person name="Rohde M."/>
            <person name="Galperin M.Y."/>
            <person name="Jogler C."/>
        </authorList>
    </citation>
    <scope>NUCLEOTIDE SEQUENCE [LARGE SCALE GENOMIC DNA]</scope>
    <source>
        <strain evidence="3 4">Enr8</strain>
    </source>
</reference>
<dbReference type="AlphaFoldDB" id="A0A5C5VKD1"/>
<dbReference type="EMBL" id="SJPF01000001">
    <property type="protein sequence ID" value="TWT39066.1"/>
    <property type="molecule type" value="Genomic_DNA"/>
</dbReference>
<keyword evidence="2" id="KW-0812">Transmembrane</keyword>
<feature type="transmembrane region" description="Helical" evidence="2">
    <location>
        <begin position="7"/>
        <end position="28"/>
    </location>
</feature>
<dbReference type="RefSeq" id="WP_146429266.1">
    <property type="nucleotide sequence ID" value="NZ_SJPF01000001.1"/>
</dbReference>
<evidence type="ECO:0000313" key="3">
    <source>
        <dbReference type="EMBL" id="TWT39066.1"/>
    </source>
</evidence>
<feature type="transmembrane region" description="Helical" evidence="2">
    <location>
        <begin position="414"/>
        <end position="436"/>
    </location>
</feature>
<gene>
    <name evidence="3" type="ORF">Enr8_07610</name>
</gene>
<feature type="transmembrane region" description="Helical" evidence="2">
    <location>
        <begin position="456"/>
        <end position="478"/>
    </location>
</feature>
<feature type="compositionally biased region" description="Acidic residues" evidence="1">
    <location>
        <begin position="716"/>
        <end position="729"/>
    </location>
</feature>
<keyword evidence="2" id="KW-0472">Membrane</keyword>
<evidence type="ECO:0000256" key="2">
    <source>
        <dbReference type="SAM" id="Phobius"/>
    </source>
</evidence>
<accession>A0A5C5VKD1</accession>
<feature type="transmembrane region" description="Helical" evidence="2">
    <location>
        <begin position="628"/>
        <end position="649"/>
    </location>
</feature>
<keyword evidence="2" id="KW-1133">Transmembrane helix</keyword>
<name>A0A5C5VKD1_9BACT</name>
<protein>
    <submittedName>
        <fullName evidence="3">Uncharacterized protein</fullName>
    </submittedName>
</protein>
<evidence type="ECO:0000313" key="4">
    <source>
        <dbReference type="Proteomes" id="UP000318878"/>
    </source>
</evidence>
<dbReference type="OrthoDB" id="248730at2"/>